<dbReference type="OrthoDB" id="674604at2759"/>
<comment type="caution">
    <text evidence="3">The sequence shown here is derived from an EMBL/GenBank/DDBJ whole genome shotgun (WGS) entry which is preliminary data.</text>
</comment>
<dbReference type="SUPFAM" id="SSF53167">
    <property type="entry name" value="Purine and uridine phosphorylases"/>
    <property type="match status" value="1"/>
</dbReference>
<dbReference type="PANTHER" id="PTHR46082:SF11">
    <property type="entry name" value="AAA+ ATPASE DOMAIN-CONTAINING PROTEIN-RELATED"/>
    <property type="match status" value="1"/>
</dbReference>
<proteinExistence type="predicted"/>
<dbReference type="InterPro" id="IPR035994">
    <property type="entry name" value="Nucleoside_phosphorylase_sf"/>
</dbReference>
<feature type="domain" description="Nephrocystin 3-like N-terminal" evidence="2">
    <location>
        <begin position="392"/>
        <end position="475"/>
    </location>
</feature>
<keyword evidence="1" id="KW-0677">Repeat</keyword>
<reference evidence="3 4" key="1">
    <citation type="submission" date="2020-05" db="EMBL/GenBank/DDBJ databases">
        <title>Identification and distribution of gene clusters putatively required for synthesis of sphingolipid metabolism inhibitors in phylogenetically diverse species of the filamentous fungus Fusarium.</title>
        <authorList>
            <person name="Kim H.-S."/>
            <person name="Busman M."/>
            <person name="Brown D.W."/>
            <person name="Divon H."/>
            <person name="Uhlig S."/>
            <person name="Proctor R.H."/>
        </authorList>
    </citation>
    <scope>NUCLEOTIDE SEQUENCE [LARGE SCALE GENOMIC DNA]</scope>
    <source>
        <strain evidence="3 4">NRRL 66243</strain>
    </source>
</reference>
<dbReference type="GO" id="GO:0009116">
    <property type="term" value="P:nucleoside metabolic process"/>
    <property type="evidence" value="ECO:0007669"/>
    <property type="project" value="InterPro"/>
</dbReference>
<organism evidence="3 4">
    <name type="scientific">Fusarium tjaetaba</name>
    <dbReference type="NCBI Taxonomy" id="1567544"/>
    <lineage>
        <taxon>Eukaryota</taxon>
        <taxon>Fungi</taxon>
        <taxon>Dikarya</taxon>
        <taxon>Ascomycota</taxon>
        <taxon>Pezizomycotina</taxon>
        <taxon>Sordariomycetes</taxon>
        <taxon>Hypocreomycetidae</taxon>
        <taxon>Hypocreales</taxon>
        <taxon>Nectriaceae</taxon>
        <taxon>Fusarium</taxon>
        <taxon>Fusarium fujikuroi species complex</taxon>
    </lineage>
</organism>
<dbReference type="Proteomes" id="UP000530670">
    <property type="component" value="Unassembled WGS sequence"/>
</dbReference>
<evidence type="ECO:0000313" key="4">
    <source>
        <dbReference type="Proteomes" id="UP000530670"/>
    </source>
</evidence>
<protein>
    <submittedName>
        <fullName evidence="3">Trp-asp repeat containing protein</fullName>
    </submittedName>
</protein>
<keyword evidence="4" id="KW-1185">Reference proteome</keyword>
<dbReference type="PANTHER" id="PTHR46082">
    <property type="entry name" value="ATP/GTP-BINDING PROTEIN-RELATED"/>
    <property type="match status" value="1"/>
</dbReference>
<dbReference type="AlphaFoldDB" id="A0A8H5RUS7"/>
<dbReference type="InterPro" id="IPR056884">
    <property type="entry name" value="NPHP3-like_N"/>
</dbReference>
<dbReference type="Gene3D" id="3.40.50.1580">
    <property type="entry name" value="Nucleoside phosphorylase domain"/>
    <property type="match status" value="1"/>
</dbReference>
<dbReference type="GeneID" id="59303539"/>
<dbReference type="Pfam" id="PF24883">
    <property type="entry name" value="NPHP3_N"/>
    <property type="match status" value="1"/>
</dbReference>
<dbReference type="GO" id="GO:0003824">
    <property type="term" value="F:catalytic activity"/>
    <property type="evidence" value="ECO:0007669"/>
    <property type="project" value="InterPro"/>
</dbReference>
<dbReference type="InterPro" id="IPR053137">
    <property type="entry name" value="NLR-like"/>
</dbReference>
<evidence type="ECO:0000259" key="2">
    <source>
        <dbReference type="Pfam" id="PF24883"/>
    </source>
</evidence>
<evidence type="ECO:0000256" key="1">
    <source>
        <dbReference type="ARBA" id="ARBA00022737"/>
    </source>
</evidence>
<evidence type="ECO:0000313" key="3">
    <source>
        <dbReference type="EMBL" id="KAF5639488.1"/>
    </source>
</evidence>
<dbReference type="EMBL" id="JAAQRI010000091">
    <property type="protein sequence ID" value="KAF5639488.1"/>
    <property type="molecule type" value="Genomic_DNA"/>
</dbReference>
<gene>
    <name evidence="3" type="ORF">FTJAE_4826</name>
</gene>
<name>A0A8H5RUS7_9HYPO</name>
<sequence>MEREKTRLDSPSLYTIGWIAALAIEQAAARALLDEEHSEPNNFHPSPSDTNNYIWGRIGQHNIIIASLPAGVYGTTSAATTASDLVHSLPQIRFGLLVGIGGAIPGPDDDQDIRLGDVVVGQPHGVTGGVVQYDFGKAKANGVWKRTGSLDKPPAVLLKALANLQAEHEIRPSKIPRLLEVMLKANPGMKRPGSNFTYQGFENDRLYPSDYDHVGGKTCAKCDISRRICREERETTEPMIHYGVIASGNSLIKDAKFRDSLAQSIGHRCLCVEMEAVGLVDKFPCLVIRGICDYADSHKNDQWQRYAASTAAAFAVELLSHVPTRQLAESPRVLDILQSLEGKVDSMSHQIQQTDLLSTLEKLPFVAEALFNSYAEEHSPTCLPETRVQLLADIDEWIMSAESKTIFWLNEQFEKLIKEPLKELAVSSSCPNSLVIVIDALDECEEEFHIKRLLSLFTKLEYPDSLKLRVFITSRPELPIQLGFLDINGMYQGLVLHSISRDIMEHDISIFLRHELGGIRKSFNHMARSDQRLAEQWPGAVKIGQLVSMTQPLFIAAATICRFLNDAALGGPDELLARILESSSRTHMSRLHDIYSSILASQVVNRPRREREEIDKSFQLIVGAIVTLAAPLTIHSLSALLSIPATTIDMRIKVLQSVLDVPKSPEIPVRILHLSFRNYLVDPDLQGSTDFWVDEKATHRRLASRCLFVMDSLLRENICRLPFPGTSPSEVGGLDPHKYIPPELHYACHYWVHHYVSSNAGEYEALEIYPFLEKHLLHWLEARYGAFFTLNGLYLRH</sequence>
<accession>A0A8H5RUS7</accession>
<dbReference type="RefSeq" id="XP_037208083.1">
    <property type="nucleotide sequence ID" value="XM_037351269.1"/>
</dbReference>